<name>A0AAD6G0W9_9EURO</name>
<dbReference type="GeneID" id="81602064"/>
<evidence type="ECO:0000256" key="1">
    <source>
        <dbReference type="SAM" id="Phobius"/>
    </source>
</evidence>
<keyword evidence="1" id="KW-1133">Transmembrane helix</keyword>
<feature type="transmembrane region" description="Helical" evidence="1">
    <location>
        <begin position="102"/>
        <end position="119"/>
    </location>
</feature>
<dbReference type="Proteomes" id="UP001213681">
    <property type="component" value="Unassembled WGS sequence"/>
</dbReference>
<keyword evidence="1" id="KW-0812">Transmembrane</keyword>
<reference evidence="2" key="1">
    <citation type="submission" date="2022-12" db="EMBL/GenBank/DDBJ databases">
        <authorList>
            <person name="Petersen C."/>
        </authorList>
    </citation>
    <scope>NUCLEOTIDE SEQUENCE</scope>
    <source>
        <strain evidence="2">IBT 16125</strain>
    </source>
</reference>
<dbReference type="EMBL" id="JAPVEA010000007">
    <property type="protein sequence ID" value="KAJ5444567.1"/>
    <property type="molecule type" value="Genomic_DNA"/>
</dbReference>
<dbReference type="RefSeq" id="XP_056764647.1">
    <property type="nucleotide sequence ID" value="XM_056911821.1"/>
</dbReference>
<proteinExistence type="predicted"/>
<organism evidence="2 3">
    <name type="scientific">Penicillium daleae</name>
    <dbReference type="NCBI Taxonomy" id="63821"/>
    <lineage>
        <taxon>Eukaryota</taxon>
        <taxon>Fungi</taxon>
        <taxon>Dikarya</taxon>
        <taxon>Ascomycota</taxon>
        <taxon>Pezizomycotina</taxon>
        <taxon>Eurotiomycetes</taxon>
        <taxon>Eurotiomycetidae</taxon>
        <taxon>Eurotiales</taxon>
        <taxon>Aspergillaceae</taxon>
        <taxon>Penicillium</taxon>
    </lineage>
</organism>
<comment type="caution">
    <text evidence="2">The sequence shown here is derived from an EMBL/GenBank/DDBJ whole genome shotgun (WGS) entry which is preliminary data.</text>
</comment>
<gene>
    <name evidence="2" type="ORF">N7458_008439</name>
</gene>
<keyword evidence="3" id="KW-1185">Reference proteome</keyword>
<evidence type="ECO:0000313" key="2">
    <source>
        <dbReference type="EMBL" id="KAJ5444567.1"/>
    </source>
</evidence>
<dbReference type="AlphaFoldDB" id="A0AAD6G0W9"/>
<protein>
    <recommendedName>
        <fullName evidence="4">Transmembrane protein</fullName>
    </recommendedName>
</protein>
<keyword evidence="1" id="KW-0472">Membrane</keyword>
<reference evidence="2" key="2">
    <citation type="journal article" date="2023" name="IMA Fungus">
        <title>Comparative genomic study of the Penicillium genus elucidates a diverse pangenome and 15 lateral gene transfer events.</title>
        <authorList>
            <person name="Petersen C."/>
            <person name="Sorensen T."/>
            <person name="Nielsen M.R."/>
            <person name="Sondergaard T.E."/>
            <person name="Sorensen J.L."/>
            <person name="Fitzpatrick D.A."/>
            <person name="Frisvad J.C."/>
            <person name="Nielsen K.L."/>
        </authorList>
    </citation>
    <scope>NUCLEOTIDE SEQUENCE</scope>
    <source>
        <strain evidence="2">IBT 16125</strain>
    </source>
</reference>
<evidence type="ECO:0000313" key="3">
    <source>
        <dbReference type="Proteomes" id="UP001213681"/>
    </source>
</evidence>
<evidence type="ECO:0008006" key="4">
    <source>
        <dbReference type="Google" id="ProtNLM"/>
    </source>
</evidence>
<accession>A0AAD6G0W9</accession>
<feature type="transmembrane region" description="Helical" evidence="1">
    <location>
        <begin position="149"/>
        <end position="170"/>
    </location>
</feature>
<sequence>MPKRQNANTARFGQVWPANRFRVESPSPMFPQPAVHFLRSPALRSLLLLLLRPLLESPSFPSPFLAARPFSSLRSSFHPFPISFVPDSTFLDPNRLDSSPSFLLLVLLAIPSPSLLVHLDGTLLIDEPPETTPTAHIVSLWPSYLESPWAFSPAATFLATISTFLVAPPFSTPDTRIRPRFSFSPREPSLPV</sequence>